<dbReference type="Pfam" id="PF02737">
    <property type="entry name" value="3HCDH_N"/>
    <property type="match status" value="1"/>
</dbReference>
<dbReference type="Proteomes" id="UP001227101">
    <property type="component" value="Chromosome"/>
</dbReference>
<name>A0ABY8X943_9PSEU</name>
<reference evidence="3 4" key="1">
    <citation type="submission" date="2023-06" db="EMBL/GenBank/DDBJ databases">
        <authorList>
            <person name="Oyuntsetseg B."/>
            <person name="Kim S.B."/>
        </authorList>
    </citation>
    <scope>NUCLEOTIDE SEQUENCE [LARGE SCALE GENOMIC DNA]</scope>
    <source>
        <strain evidence="3 4">2-2</strain>
    </source>
</reference>
<evidence type="ECO:0000313" key="4">
    <source>
        <dbReference type="Proteomes" id="UP001227101"/>
    </source>
</evidence>
<dbReference type="PANTHER" id="PTHR48075:SF9">
    <property type="entry name" value="3-HYDROXYBUTYRYL-COA DEHYDROGENASE"/>
    <property type="match status" value="1"/>
</dbReference>
<evidence type="ECO:0000313" key="3">
    <source>
        <dbReference type="EMBL" id="WIV52919.1"/>
    </source>
</evidence>
<evidence type="ECO:0000259" key="2">
    <source>
        <dbReference type="Pfam" id="PF02737"/>
    </source>
</evidence>
<dbReference type="RefSeq" id="WP_285449321.1">
    <property type="nucleotide sequence ID" value="NZ_CP127173.1"/>
</dbReference>
<organism evidence="3 4">
    <name type="scientific">Amycolatopsis nalaikhensis</name>
    <dbReference type="NCBI Taxonomy" id="715472"/>
    <lineage>
        <taxon>Bacteria</taxon>
        <taxon>Bacillati</taxon>
        <taxon>Actinomycetota</taxon>
        <taxon>Actinomycetes</taxon>
        <taxon>Pseudonocardiales</taxon>
        <taxon>Pseudonocardiaceae</taxon>
        <taxon>Amycolatopsis</taxon>
    </lineage>
</organism>
<dbReference type="InterPro" id="IPR036291">
    <property type="entry name" value="NAD(P)-bd_dom_sf"/>
</dbReference>
<comment type="similarity">
    <text evidence="1">Belongs to the 3-hydroxyacyl-CoA dehydrogenase family.</text>
</comment>
<dbReference type="SUPFAM" id="SSF51735">
    <property type="entry name" value="NAD(P)-binding Rossmann-fold domains"/>
    <property type="match status" value="1"/>
</dbReference>
<dbReference type="PANTHER" id="PTHR48075">
    <property type="entry name" value="3-HYDROXYACYL-COA DEHYDROGENASE FAMILY PROTEIN"/>
    <property type="match status" value="1"/>
</dbReference>
<gene>
    <name evidence="3" type="ORF">QP939_28695</name>
</gene>
<feature type="domain" description="3-hydroxyacyl-CoA dehydrogenase NAD binding" evidence="2">
    <location>
        <begin position="4"/>
        <end position="139"/>
    </location>
</feature>
<sequence length="204" mass="21956">MGALDRAVAKNRLTAQVRDETVDRLTFTTDLDALAEADLVVEAVAEDEQAKVEVFTAVEKVVRRPDAILASNTSSIRDHEAGDGDHRPAQVVGIHFFNPVPVLPLVEIVPSLLTSPRTLDRAAEFTVGTLGKQVIHAKDRAGLVGDYLQAMADRPLHLATRIPRLSGLPPVSPPRTVGGKRYGEYRLGVNAQVVACLRQPAGGM</sequence>
<dbReference type="InterPro" id="IPR006176">
    <property type="entry name" value="3-OHacyl-CoA_DH_NAD-bd"/>
</dbReference>
<keyword evidence="4" id="KW-1185">Reference proteome</keyword>
<dbReference type="Gene3D" id="3.40.50.720">
    <property type="entry name" value="NAD(P)-binding Rossmann-like Domain"/>
    <property type="match status" value="1"/>
</dbReference>
<evidence type="ECO:0000256" key="1">
    <source>
        <dbReference type="ARBA" id="ARBA00009463"/>
    </source>
</evidence>
<proteinExistence type="inferred from homology"/>
<dbReference type="EMBL" id="CP127173">
    <property type="protein sequence ID" value="WIV52919.1"/>
    <property type="molecule type" value="Genomic_DNA"/>
</dbReference>
<protein>
    <submittedName>
        <fullName evidence="3">3-hydroxyacyl-CoA dehydrogenase NAD-binding domain-containing protein</fullName>
    </submittedName>
</protein>
<accession>A0ABY8X943</accession>